<protein>
    <recommendedName>
        <fullName evidence="2">DUF4189 domain-containing protein</fullName>
    </recommendedName>
</protein>
<keyword evidence="4" id="KW-1185">Reference proteome</keyword>
<proteinExistence type="predicted"/>
<dbReference type="OrthoDB" id="8666596at2"/>
<accession>A0A1W6YPW0</accession>
<keyword evidence="1" id="KW-0732">Signal</keyword>
<dbReference type="Proteomes" id="UP000194151">
    <property type="component" value="Chromosome"/>
</dbReference>
<dbReference type="Pfam" id="PF13827">
    <property type="entry name" value="DUF4189"/>
    <property type="match status" value="1"/>
</dbReference>
<dbReference type="AlphaFoldDB" id="A0A1W6YPW0"/>
<feature type="domain" description="DUF4189" evidence="2">
    <location>
        <begin position="76"/>
        <end position="170"/>
    </location>
</feature>
<dbReference type="InterPro" id="IPR025240">
    <property type="entry name" value="DUF4189"/>
</dbReference>
<organism evidence="3 4">
    <name type="scientific">Bordetella genomosp. 8</name>
    <dbReference type="NCBI Taxonomy" id="1416806"/>
    <lineage>
        <taxon>Bacteria</taxon>
        <taxon>Pseudomonadati</taxon>
        <taxon>Pseudomonadota</taxon>
        <taxon>Betaproteobacteria</taxon>
        <taxon>Burkholderiales</taxon>
        <taxon>Alcaligenaceae</taxon>
        <taxon>Bordetella</taxon>
    </lineage>
</organism>
<feature type="signal peptide" evidence="1">
    <location>
        <begin position="1"/>
        <end position="30"/>
    </location>
</feature>
<evidence type="ECO:0000313" key="3">
    <source>
        <dbReference type="EMBL" id="ARP83051.1"/>
    </source>
</evidence>
<dbReference type="KEGG" id="bgv:CAL12_21010"/>
<dbReference type="RefSeq" id="WP_086066392.1">
    <property type="nucleotide sequence ID" value="NZ_CP021108.1"/>
</dbReference>
<gene>
    <name evidence="3" type="ORF">CAL12_21010</name>
</gene>
<name>A0A1W6YPW0_9BORD</name>
<evidence type="ECO:0000313" key="4">
    <source>
        <dbReference type="Proteomes" id="UP000194151"/>
    </source>
</evidence>
<reference evidence="3 4" key="1">
    <citation type="submission" date="2017-05" db="EMBL/GenBank/DDBJ databases">
        <title>Complete and WGS of Bordetella genogroups.</title>
        <authorList>
            <person name="Spilker T."/>
            <person name="LiPuma J."/>
        </authorList>
    </citation>
    <scope>NUCLEOTIDE SEQUENCE [LARGE SCALE GENOMIC DNA]</scope>
    <source>
        <strain evidence="3 4">AU19157</strain>
    </source>
</reference>
<sequence length="177" mass="18539">MTFIMTIRKKAPFIVFAFWILIAAPLMVHAQCAAGIPGAGNAGCIPPSAPNSPYNNHAGDYPIPGNAPAPKWRDSWGAVAMDDGTGAAGVAVNEESKSSASKIAMNQCSMNGSPHCKVIISYYNQCVAVAQQDGGGFIIAAGRAEQADADQYTMSQCAKHGKCAIVYHACSYAVRVQ</sequence>
<evidence type="ECO:0000256" key="1">
    <source>
        <dbReference type="SAM" id="SignalP"/>
    </source>
</evidence>
<evidence type="ECO:0000259" key="2">
    <source>
        <dbReference type="Pfam" id="PF13827"/>
    </source>
</evidence>
<feature type="chain" id="PRO_5012551981" description="DUF4189 domain-containing protein" evidence="1">
    <location>
        <begin position="31"/>
        <end position="177"/>
    </location>
</feature>
<dbReference type="EMBL" id="CP021108">
    <property type="protein sequence ID" value="ARP83051.1"/>
    <property type="molecule type" value="Genomic_DNA"/>
</dbReference>
<dbReference type="STRING" id="1416806.CAL12_21010"/>